<dbReference type="InterPro" id="IPR036388">
    <property type="entry name" value="WH-like_DNA-bd_sf"/>
</dbReference>
<dbReference type="GO" id="GO:0003700">
    <property type="term" value="F:DNA-binding transcription factor activity"/>
    <property type="evidence" value="ECO:0007669"/>
    <property type="project" value="InterPro"/>
</dbReference>
<comment type="subcellular location">
    <subcellularLocation>
        <location evidence="1">Cytoplasm</location>
    </subcellularLocation>
</comment>
<dbReference type="STRING" id="398512.Bccel_1241"/>
<dbReference type="OrthoDB" id="163346at2"/>
<comment type="similarity">
    <text evidence="5">Belongs to the SarZ family.</text>
</comment>
<accession>A0A0L6JJC7</accession>
<dbReference type="EMBL" id="LGTC01000001">
    <property type="protein sequence ID" value="KNY25981.1"/>
    <property type="molecule type" value="Genomic_DNA"/>
</dbReference>
<dbReference type="Pfam" id="PF22381">
    <property type="entry name" value="Staph_reg_Sar_Rot"/>
    <property type="match status" value="1"/>
</dbReference>
<dbReference type="InterPro" id="IPR000835">
    <property type="entry name" value="HTH_MarR-typ"/>
</dbReference>
<dbReference type="RefSeq" id="WP_050753171.1">
    <property type="nucleotide sequence ID" value="NZ_JQKC01000026.1"/>
</dbReference>
<evidence type="ECO:0000256" key="3">
    <source>
        <dbReference type="ARBA" id="ARBA00023125"/>
    </source>
</evidence>
<keyword evidence="3" id="KW-0238">DNA-binding</keyword>
<feature type="domain" description="HTH marR-type" evidence="8">
    <location>
        <begin position="1"/>
        <end position="142"/>
    </location>
</feature>
<name>A0A0L6JJC7_9FIRM</name>
<dbReference type="PANTHER" id="PTHR42756:SF1">
    <property type="entry name" value="TRANSCRIPTIONAL REPRESSOR OF EMRAB OPERON"/>
    <property type="match status" value="1"/>
</dbReference>
<dbReference type="eggNOG" id="COG1846">
    <property type="taxonomic scope" value="Bacteria"/>
</dbReference>
<evidence type="ECO:0000313" key="9">
    <source>
        <dbReference type="EMBL" id="KNY25981.1"/>
    </source>
</evidence>
<keyword evidence="2" id="KW-0805">Transcription regulation</keyword>
<keyword evidence="10" id="KW-1185">Reference proteome</keyword>
<dbReference type="SUPFAM" id="SSF46785">
    <property type="entry name" value="Winged helix' DNA-binding domain"/>
    <property type="match status" value="1"/>
</dbReference>
<evidence type="ECO:0000313" key="10">
    <source>
        <dbReference type="Proteomes" id="UP000036923"/>
    </source>
</evidence>
<dbReference type="SMART" id="SM00347">
    <property type="entry name" value="HTH_MARR"/>
    <property type="match status" value="1"/>
</dbReference>
<dbReference type="GO" id="GO:0005737">
    <property type="term" value="C:cytoplasm"/>
    <property type="evidence" value="ECO:0007669"/>
    <property type="project" value="UniProtKB-SubCell"/>
</dbReference>
<sequence>MDERVNETVIKLFASFDQFSKLNWNPSPVCELNRSEIFTLLTIKKIMDNNNSLVKVSDISKIAGVTPPTITPLITSLEKKGYLIRNISKTDRRVIEIELTEKGSSTIDKVIKVFFNIFEGLVEYLGFKKSNEFVDILSLVFNYFDNLQDIKKDNKNNKEI</sequence>
<dbReference type="GO" id="GO:0003677">
    <property type="term" value="F:DNA binding"/>
    <property type="evidence" value="ECO:0007669"/>
    <property type="project" value="UniProtKB-KW"/>
</dbReference>
<evidence type="ECO:0000256" key="1">
    <source>
        <dbReference type="ARBA" id="ARBA00004496"/>
    </source>
</evidence>
<evidence type="ECO:0000256" key="7">
    <source>
        <dbReference type="ARBA" id="ARBA00047207"/>
    </source>
</evidence>
<evidence type="ECO:0000256" key="4">
    <source>
        <dbReference type="ARBA" id="ARBA00023163"/>
    </source>
</evidence>
<reference evidence="10" key="1">
    <citation type="submission" date="2015-07" db="EMBL/GenBank/DDBJ databases">
        <title>Near-Complete Genome Sequence of the Cellulolytic Bacterium Bacteroides (Pseudobacteroides) cellulosolvens ATCC 35603.</title>
        <authorList>
            <person name="Dassa B."/>
            <person name="Utturkar S.M."/>
            <person name="Klingeman D.M."/>
            <person name="Hurt R.A."/>
            <person name="Keller M."/>
            <person name="Xu J."/>
            <person name="Reddy Y.H.K."/>
            <person name="Borovok I."/>
            <person name="Grinberg I.R."/>
            <person name="Lamed R."/>
            <person name="Zhivin O."/>
            <person name="Bayer E.A."/>
            <person name="Brown S.D."/>
        </authorList>
    </citation>
    <scope>NUCLEOTIDE SEQUENCE [LARGE SCALE GENOMIC DNA]</scope>
    <source>
        <strain evidence="10">DSM 2933</strain>
    </source>
</reference>
<protein>
    <recommendedName>
        <fullName evidence="6">HTH-type transcriptional regulator SarZ</fullName>
    </recommendedName>
    <alternativeName>
        <fullName evidence="7">Staphylococcal accessory regulator Z</fullName>
    </alternativeName>
</protein>
<gene>
    <name evidence="9" type="ORF">Bccel_1241</name>
</gene>
<dbReference type="InterPro" id="IPR055166">
    <property type="entry name" value="Transc_reg_Sar_Rot_HTH"/>
</dbReference>
<dbReference type="PANTHER" id="PTHR42756">
    <property type="entry name" value="TRANSCRIPTIONAL REGULATOR, MARR"/>
    <property type="match status" value="1"/>
</dbReference>
<dbReference type="PROSITE" id="PS50995">
    <property type="entry name" value="HTH_MARR_2"/>
    <property type="match status" value="1"/>
</dbReference>
<evidence type="ECO:0000256" key="2">
    <source>
        <dbReference type="ARBA" id="ARBA00023015"/>
    </source>
</evidence>
<evidence type="ECO:0000256" key="6">
    <source>
        <dbReference type="ARBA" id="ARBA00047188"/>
    </source>
</evidence>
<dbReference type="Proteomes" id="UP000036923">
    <property type="component" value="Unassembled WGS sequence"/>
</dbReference>
<proteinExistence type="inferred from homology"/>
<evidence type="ECO:0000259" key="8">
    <source>
        <dbReference type="PROSITE" id="PS50995"/>
    </source>
</evidence>
<evidence type="ECO:0000256" key="5">
    <source>
        <dbReference type="ARBA" id="ARBA00046337"/>
    </source>
</evidence>
<dbReference type="Gene3D" id="1.10.10.10">
    <property type="entry name" value="Winged helix-like DNA-binding domain superfamily/Winged helix DNA-binding domain"/>
    <property type="match status" value="1"/>
</dbReference>
<comment type="caution">
    <text evidence="9">The sequence shown here is derived from an EMBL/GenBank/DDBJ whole genome shotgun (WGS) entry which is preliminary data.</text>
</comment>
<dbReference type="PRINTS" id="PR00598">
    <property type="entry name" value="HTHMARR"/>
</dbReference>
<organism evidence="9 10">
    <name type="scientific">Pseudobacteroides cellulosolvens ATCC 35603 = DSM 2933</name>
    <dbReference type="NCBI Taxonomy" id="398512"/>
    <lineage>
        <taxon>Bacteria</taxon>
        <taxon>Bacillati</taxon>
        <taxon>Bacillota</taxon>
        <taxon>Clostridia</taxon>
        <taxon>Eubacteriales</taxon>
        <taxon>Oscillospiraceae</taxon>
        <taxon>Pseudobacteroides</taxon>
    </lineage>
</organism>
<dbReference type="AlphaFoldDB" id="A0A0L6JJC7"/>
<dbReference type="InterPro" id="IPR036390">
    <property type="entry name" value="WH_DNA-bd_sf"/>
</dbReference>
<keyword evidence="4" id="KW-0804">Transcription</keyword>